<feature type="compositionally biased region" description="Basic and acidic residues" evidence="1">
    <location>
        <begin position="1046"/>
        <end position="1062"/>
    </location>
</feature>
<feature type="compositionally biased region" description="Polar residues" evidence="1">
    <location>
        <begin position="1969"/>
        <end position="1992"/>
    </location>
</feature>
<feature type="compositionally biased region" description="Basic and acidic residues" evidence="1">
    <location>
        <begin position="1663"/>
        <end position="1678"/>
    </location>
</feature>
<feature type="region of interest" description="Disordered" evidence="1">
    <location>
        <begin position="581"/>
        <end position="638"/>
    </location>
</feature>
<reference evidence="3" key="1">
    <citation type="submission" date="2025-08" db="UniProtKB">
        <authorList>
            <consortium name="RefSeq"/>
        </authorList>
    </citation>
    <scope>IDENTIFICATION</scope>
</reference>
<keyword evidence="2" id="KW-1185">Reference proteome</keyword>
<feature type="region of interest" description="Disordered" evidence="1">
    <location>
        <begin position="372"/>
        <end position="435"/>
    </location>
</feature>
<feature type="compositionally biased region" description="Basic and acidic residues" evidence="1">
    <location>
        <begin position="598"/>
        <end position="609"/>
    </location>
</feature>
<proteinExistence type="predicted"/>
<feature type="compositionally biased region" description="Basic and acidic residues" evidence="1">
    <location>
        <begin position="410"/>
        <end position="433"/>
    </location>
</feature>
<feature type="compositionally biased region" description="Basic and acidic residues" evidence="1">
    <location>
        <begin position="867"/>
        <end position="889"/>
    </location>
</feature>
<protein>
    <submittedName>
        <fullName evidence="3">Uncharacterized protein LOC118477363 isoform X1</fullName>
    </submittedName>
</protein>
<feature type="compositionally biased region" description="Polar residues" evidence="1">
    <location>
        <begin position="527"/>
        <end position="541"/>
    </location>
</feature>
<feature type="compositionally biased region" description="Polar residues" evidence="1">
    <location>
        <begin position="1923"/>
        <end position="1941"/>
    </location>
</feature>
<feature type="region of interest" description="Disordered" evidence="1">
    <location>
        <begin position="1912"/>
        <end position="2039"/>
    </location>
</feature>
<feature type="region of interest" description="Disordered" evidence="1">
    <location>
        <begin position="759"/>
        <end position="821"/>
    </location>
</feature>
<feature type="region of interest" description="Disordered" evidence="1">
    <location>
        <begin position="1040"/>
        <end position="1067"/>
    </location>
</feature>
<evidence type="ECO:0000313" key="2">
    <source>
        <dbReference type="Proteomes" id="UP000694888"/>
    </source>
</evidence>
<accession>A0ABM1VQ63</accession>
<evidence type="ECO:0000256" key="1">
    <source>
        <dbReference type="SAM" id="MobiDB-lite"/>
    </source>
</evidence>
<sequence length="2039" mass="228519">MEKPFSILGAYKVFSSRNRPTKDSCFRFPNSNVLRIATVFLICLLGSQDYAVLCEVQDSAVRDLTTSVHTFTKRSSGPLDSLEILHFGNDGKFGEFSVKRSDNVDHENEIVVVNTEVPEFSEGVVSKSDVLEKLADDFLEGEGTNIIPENERDEVDEFPDDSGTEDLDKRAGFAPWAGKRDGDGVVDKRPAFHAWSGKRTPHSAVDAQKRPAFHAWSGKRSTYPYKNNEKRPAFHAWSGKRSEKRPAFSAWNGKRSEKRPAFHSWSGKRSEKRPAFHSWSGKRSEKRPAFHSWSGKRSEKRPAFHSWSGKRSEKRPAFHAWSGKRSEKRPAFHAWSGKRSEKQPAFHAWSGKRSDLENAKLLSFDSLPGNHLEEIKSPGFYPWEGKKQENSEEEDSFVKKAKFHAWGGRKRSDEDFHSSEDSKSNSDDIRGEGGENEDWVTDFLFESINDGVGDLGYENLSSFLFPSDEGQETGFEKIAKRPRFHAWSGKRSLDSERELNPLPQPDEVDNYQSATVKRPAFSAWSGKRTNSPLLSPSLMSDEQSDKHTGNLSSNPDYDLELQLQVLDALISDLEKSEDFGSYLDDNSGQHLGLPFESQRSEEGRMEKRPAFHAWSGKRSSSQDDTLSSNEEMNSAVDSDVRETIKRSLSDFGADVGLKRGDLMSSDLNAISENIGGLTYGGRRIRSLLPSREGRLKLLLALKNAYNRLINGRDLLIKTMPKEERLEEEIEKIVEQPRPPTVRAYISQIKRPAFNAWGGRKRTLDRFSPRRRHNSQSKRPAFSPWSGKRSNDMSSPLPILKRRKRDTNQNALNLKLRGQKSDSEAGEILHIDSIGNQEELDSLENRTLKDAKSITFQNNVGSFPPSATEDRNKETEKQSPPRDNNEAVKDRQVLYDEDQDLLHGRFQPAVSSQTSMNKDFFDFSKRPAFHAWGGKRTQLDDQNELEMAEGEIHTLPYSDIVTKELNLDTNYPLRGGTYDEMSFGPEVQGGREDQSHSTEEQHRSGSKGSGDRIVVSKVDQKMIDNAGQIKNIAGESRKMYLSGGDVDSEKDGGDNKGDGETKNGEPVGVWSDREVSEMFKQKDSPAVEQVVPTERDQFDESSYDLPHNPTFRLFSKGGVKENTNSQISDHEIQVSDSLKKRPAFHAWSGKRSGMEESFGKDYDRWPSGMREGSSVGGYENLIPLPVFNDLERREAYFKEELRDNLNPINEVKRPAFHSWSGKRSNNNRKMQLEAMKRSAYQSFSGVGDVSDRRNDMLTFPVWPPLSLWAMKAYATKDDIALAKPDKRPAAFHAWSGKRAQGQDIMAGPSQTYTGFGFVDLPNLKTSLDNQIAMDNVADWDGAGRNQADKRPAFHSWSGKRSNRISDIGNKENEFNSDLGLSQNVARALGVVKKPAFHSWSGKRSSDDVEDVHGYEMEKRLAAFHAWSGKRDSPRMFAFNSLSGKRGAPSDKLTILKRPALHALSGKGSGALDENAVDYEMPPAFHSGSRKRAADGGDTMSKRPAFQAWSGKRSTRSVNMEKRVAFHSWSGKRNSETLNKLLAEKRPAFHSWSGKRNFKAVDNLLAVKRPAFHSWSGKRAAGNLASLKRPAFHSWSGKRNVRPVDNARAEKRPAFHSWSGKRSLQSPADILTDAEKRPAFHSWSGKRSLDNPATGKRPAFHSWSGKRDFPSADNTIPEKRPAFHSWSGKRYVTSQDPTSLEKRPAFHSWSGKRDGFFKVTPSQEKRPAFHAWSGKRDRQQDIFTSKRPAFHSWSGKRSHVYQDAPPALNPLYLDDGVLMKRPAFHSWSGKRDSISYYTPSFGGVVMKRPAFHSWSGKRAQMSQDASLLSNSASIDSQLIMKRPAFHSWSGKRAQLLQTPSASNFPGPDGRVMKRPAFHSWSGKRQLTQYGNTNSTPLQADGGASVFKRPAFSAWSGKRTVRDTTKAAQTLDTKIPVTSSPITDSEQEGNKPLSPDTWPSGNPPAAVALGSLNEQLPASTNDDSAKGTTTLTTHSSIREPLATQRHPNAIVDKSSLSNVNKLQSQQLPSALLPPSESSSLSS</sequence>
<feature type="region of interest" description="Disordered" evidence="1">
    <location>
        <begin position="1485"/>
        <end position="1512"/>
    </location>
</feature>
<feature type="region of interest" description="Disordered" evidence="1">
    <location>
        <begin position="854"/>
        <end position="889"/>
    </location>
</feature>
<feature type="compositionally biased region" description="Basic residues" evidence="1">
    <location>
        <begin position="399"/>
        <end position="409"/>
    </location>
</feature>
<name>A0ABM1VQ63_APLCA</name>
<gene>
    <name evidence="3" type="primary">LOC118477363</name>
</gene>
<feature type="compositionally biased region" description="Low complexity" evidence="1">
    <location>
        <begin position="2019"/>
        <end position="2039"/>
    </location>
</feature>
<organism evidence="2 3">
    <name type="scientific">Aplysia californica</name>
    <name type="common">California sea hare</name>
    <dbReference type="NCBI Taxonomy" id="6500"/>
    <lineage>
        <taxon>Eukaryota</taxon>
        <taxon>Metazoa</taxon>
        <taxon>Spiralia</taxon>
        <taxon>Lophotrochozoa</taxon>
        <taxon>Mollusca</taxon>
        <taxon>Gastropoda</taxon>
        <taxon>Heterobranchia</taxon>
        <taxon>Euthyneura</taxon>
        <taxon>Tectipleura</taxon>
        <taxon>Aplysiida</taxon>
        <taxon>Aplysioidea</taxon>
        <taxon>Aplysiidae</taxon>
        <taxon>Aplysia</taxon>
    </lineage>
</organism>
<feature type="compositionally biased region" description="Polar residues" evidence="1">
    <location>
        <begin position="617"/>
        <end position="636"/>
    </location>
</feature>
<feature type="region of interest" description="Disordered" evidence="1">
    <location>
        <begin position="1640"/>
        <end position="1678"/>
    </location>
</feature>
<dbReference type="RefSeq" id="XP_035824555.1">
    <property type="nucleotide sequence ID" value="XM_035968662.1"/>
</dbReference>
<feature type="region of interest" description="Disordered" evidence="1">
    <location>
        <begin position="975"/>
        <end position="1012"/>
    </location>
</feature>
<feature type="compositionally biased region" description="Acidic residues" evidence="1">
    <location>
        <begin position="154"/>
        <end position="165"/>
    </location>
</feature>
<feature type="region of interest" description="Disordered" evidence="1">
    <location>
        <begin position="1341"/>
        <end position="1367"/>
    </location>
</feature>
<dbReference type="Proteomes" id="UP000694888">
    <property type="component" value="Unplaced"/>
</dbReference>
<feature type="region of interest" description="Disordered" evidence="1">
    <location>
        <begin position="154"/>
        <end position="350"/>
    </location>
</feature>
<dbReference type="GeneID" id="118477363"/>
<evidence type="ECO:0000313" key="3">
    <source>
        <dbReference type="RefSeq" id="XP_035824555.1"/>
    </source>
</evidence>
<feature type="compositionally biased region" description="Basic and acidic residues" evidence="1">
    <location>
        <begin position="988"/>
        <end position="1002"/>
    </location>
</feature>
<feature type="compositionally biased region" description="Basic and acidic residues" evidence="1">
    <location>
        <begin position="178"/>
        <end position="190"/>
    </location>
</feature>
<feature type="region of interest" description="Disordered" evidence="1">
    <location>
        <begin position="489"/>
        <end position="555"/>
    </location>
</feature>